<proteinExistence type="predicted"/>
<accession>A0A1M7UAC7</accession>
<name>A0A1M7UAC7_9ACTN</name>
<sequence length="172" mass="19352">MDRAAISGEMEQALARLHALLATADAGDLRRGSHGTRWTNEQLMYHMVFGYLIVRTLLPLVRVVSRLPPAVGRGWAALLDSTTRPFHVVNYWGSVGGARVFNHFRMGPLADRTIAALQRSLAREKEAALHRGMPFPAGWDPYFGHLTLAEVYRYATRHFEHHRRQLTLGTGP</sequence>
<dbReference type="EMBL" id="FRDM01000014">
    <property type="protein sequence ID" value="SHN80001.1"/>
    <property type="molecule type" value="Genomic_DNA"/>
</dbReference>
<dbReference type="SUPFAM" id="SSF109854">
    <property type="entry name" value="DinB/YfiT-like putative metalloenzymes"/>
    <property type="match status" value="1"/>
</dbReference>
<evidence type="ECO:0000313" key="2">
    <source>
        <dbReference type="Proteomes" id="UP000184428"/>
    </source>
</evidence>
<protein>
    <submittedName>
        <fullName evidence="1">DinB superfamily protein</fullName>
    </submittedName>
</protein>
<reference evidence="1 2" key="1">
    <citation type="submission" date="2016-12" db="EMBL/GenBank/DDBJ databases">
        <authorList>
            <person name="Song W.-J."/>
            <person name="Kurnit D.M."/>
        </authorList>
    </citation>
    <scope>NUCLEOTIDE SEQUENCE [LARGE SCALE GENOMIC DNA]</scope>
    <source>
        <strain evidence="1 2">DSM 43162</strain>
    </source>
</reference>
<evidence type="ECO:0000313" key="1">
    <source>
        <dbReference type="EMBL" id="SHN80001.1"/>
    </source>
</evidence>
<dbReference type="AlphaFoldDB" id="A0A1M7UAC7"/>
<dbReference type="Proteomes" id="UP000184428">
    <property type="component" value="Unassembled WGS sequence"/>
</dbReference>
<organism evidence="1 2">
    <name type="scientific">Geodermatophilus obscurus</name>
    <dbReference type="NCBI Taxonomy" id="1861"/>
    <lineage>
        <taxon>Bacteria</taxon>
        <taxon>Bacillati</taxon>
        <taxon>Actinomycetota</taxon>
        <taxon>Actinomycetes</taxon>
        <taxon>Geodermatophilales</taxon>
        <taxon>Geodermatophilaceae</taxon>
        <taxon>Geodermatophilus</taxon>
    </lineage>
</organism>
<dbReference type="Gene3D" id="1.20.120.450">
    <property type="entry name" value="dinb family like domain"/>
    <property type="match status" value="1"/>
</dbReference>
<gene>
    <name evidence="1" type="ORF">SAMN05660350_02842</name>
</gene>
<dbReference type="OrthoDB" id="4196751at2"/>
<dbReference type="InterPro" id="IPR034660">
    <property type="entry name" value="DinB/YfiT-like"/>
</dbReference>